<dbReference type="InterPro" id="IPR011392">
    <property type="entry name" value="Tellurite-R_TerY"/>
</dbReference>
<dbReference type="SMART" id="SM00327">
    <property type="entry name" value="VWA"/>
    <property type="match status" value="1"/>
</dbReference>
<dbReference type="EMBL" id="JAEPRJ010000001">
    <property type="protein sequence ID" value="MBK5897787.1"/>
    <property type="molecule type" value="Genomic_DNA"/>
</dbReference>
<protein>
    <submittedName>
        <fullName evidence="2">VWA domain-containing protein</fullName>
    </submittedName>
</protein>
<keyword evidence="3" id="KW-1185">Reference proteome</keyword>
<dbReference type="Proteomes" id="UP000604730">
    <property type="component" value="Unassembled WGS sequence"/>
</dbReference>
<dbReference type="Pfam" id="PF00092">
    <property type="entry name" value="VWA"/>
    <property type="match status" value="1"/>
</dbReference>
<dbReference type="InterPro" id="IPR002035">
    <property type="entry name" value="VWF_A"/>
</dbReference>
<accession>A0ABS1J0X1</accession>
<dbReference type="PIRSF" id="PIRSF020634">
    <property type="entry name" value="TerY_vWA"/>
    <property type="match status" value="1"/>
</dbReference>
<dbReference type="PROSITE" id="PS50234">
    <property type="entry name" value="VWFA"/>
    <property type="match status" value="1"/>
</dbReference>
<evidence type="ECO:0000313" key="3">
    <source>
        <dbReference type="Proteomes" id="UP000604730"/>
    </source>
</evidence>
<sequence length="232" mass="26014">MEEMVQRGFGDFAPQIVKASEPHMACLFLLDTSGSMQGEPINELESALNRFKIEVCEDKTTRDVLDVAIVEFNSTVNVVQEFVPIEYMEPVSLKAYGGTDMNGGLRTAIDMVIERGRFYSLSGTQPYCPWIVMITDGYPNDSIDNVAEEILSLDQQDKLRLWSLAVKGADTKPLNKLGHGKRVLALEGYDFSKFFDWVNKSMRSISVSSPGEKVRGQELPDNVNKAIDDDWM</sequence>
<feature type="domain" description="VWFA" evidence="1">
    <location>
        <begin position="25"/>
        <end position="205"/>
    </location>
</feature>
<dbReference type="RefSeq" id="WP_208429251.1">
    <property type="nucleotide sequence ID" value="NZ_JAEPRJ010000001.1"/>
</dbReference>
<gene>
    <name evidence="2" type="ORF">JJN12_08355</name>
</gene>
<name>A0ABS1J0X1_9FIRM</name>
<dbReference type="InterPro" id="IPR036465">
    <property type="entry name" value="vWFA_dom_sf"/>
</dbReference>
<organism evidence="2 3">
    <name type="scientific">Catonella massiliensis</name>
    <dbReference type="NCBI Taxonomy" id="2799636"/>
    <lineage>
        <taxon>Bacteria</taxon>
        <taxon>Bacillati</taxon>
        <taxon>Bacillota</taxon>
        <taxon>Clostridia</taxon>
        <taxon>Lachnospirales</taxon>
        <taxon>Lachnospiraceae</taxon>
        <taxon>Catonella</taxon>
    </lineage>
</organism>
<evidence type="ECO:0000313" key="2">
    <source>
        <dbReference type="EMBL" id="MBK5897787.1"/>
    </source>
</evidence>
<dbReference type="Gene3D" id="3.40.50.410">
    <property type="entry name" value="von Willebrand factor, type A domain"/>
    <property type="match status" value="1"/>
</dbReference>
<reference evidence="2 3" key="1">
    <citation type="submission" date="2021-01" db="EMBL/GenBank/DDBJ databases">
        <title>Isolation and description of Catonella massiliensis sp. nov., a novel Catonella species, isolated from a stable periodontitis subject.</title>
        <authorList>
            <person name="Antezack A."/>
            <person name="Boxberger M."/>
            <person name="La Scola B."/>
            <person name="Monnet-Corti V."/>
        </authorList>
    </citation>
    <scope>NUCLEOTIDE SEQUENCE [LARGE SCALE GENOMIC DNA]</scope>
    <source>
        <strain evidence="2 3">Marseille-Q4567</strain>
    </source>
</reference>
<evidence type="ECO:0000259" key="1">
    <source>
        <dbReference type="PROSITE" id="PS50234"/>
    </source>
</evidence>
<proteinExistence type="predicted"/>
<dbReference type="SUPFAM" id="SSF53300">
    <property type="entry name" value="vWA-like"/>
    <property type="match status" value="1"/>
</dbReference>
<comment type="caution">
    <text evidence="2">The sequence shown here is derived from an EMBL/GenBank/DDBJ whole genome shotgun (WGS) entry which is preliminary data.</text>
</comment>